<proteinExistence type="inferred from homology"/>
<dbReference type="Proteomes" id="UP001195483">
    <property type="component" value="Unassembled WGS sequence"/>
</dbReference>
<evidence type="ECO:0000256" key="7">
    <source>
        <dbReference type="ARBA" id="ARBA00022753"/>
    </source>
</evidence>
<evidence type="ECO:0000256" key="4">
    <source>
        <dbReference type="ARBA" id="ARBA00017052"/>
    </source>
</evidence>
<dbReference type="GO" id="GO:0000814">
    <property type="term" value="C:ESCRT II complex"/>
    <property type="evidence" value="ECO:0007669"/>
    <property type="project" value="UniProtKB-UniRule"/>
</dbReference>
<dbReference type="InterPro" id="IPR036390">
    <property type="entry name" value="WH_DNA-bd_sf"/>
</dbReference>
<evidence type="ECO:0000313" key="12">
    <source>
        <dbReference type="Proteomes" id="UP001195483"/>
    </source>
</evidence>
<keyword evidence="7" id="KW-0967">Endosome</keyword>
<dbReference type="SUPFAM" id="SSF46785">
    <property type="entry name" value="Winged helix' DNA-binding domain"/>
    <property type="match status" value="2"/>
</dbReference>
<reference evidence="11" key="3">
    <citation type="submission" date="2023-05" db="EMBL/GenBank/DDBJ databases">
        <authorList>
            <person name="Smith C.H."/>
        </authorList>
    </citation>
    <scope>NUCLEOTIDE SEQUENCE</scope>
    <source>
        <strain evidence="11">CHS0354</strain>
        <tissue evidence="11">Mantle</tissue>
    </source>
</reference>
<dbReference type="FunFam" id="1.10.10.10:FF:000085">
    <property type="entry name" value="Vacuolar-sorting protein SNF8"/>
    <property type="match status" value="1"/>
</dbReference>
<gene>
    <name evidence="11" type="ORF">CHS0354_002695</name>
</gene>
<evidence type="ECO:0000256" key="6">
    <source>
        <dbReference type="ARBA" id="ARBA00022490"/>
    </source>
</evidence>
<evidence type="ECO:0000256" key="9">
    <source>
        <dbReference type="ARBA" id="ARBA00023136"/>
    </source>
</evidence>
<keyword evidence="8 10" id="KW-0653">Protein transport</keyword>
<reference evidence="11" key="1">
    <citation type="journal article" date="2021" name="Genome Biol. Evol.">
        <title>A High-Quality Reference Genome for a Parasitic Bivalve with Doubly Uniparental Inheritance (Bivalvia: Unionida).</title>
        <authorList>
            <person name="Smith C.H."/>
        </authorList>
    </citation>
    <scope>NUCLEOTIDE SEQUENCE</scope>
    <source>
        <strain evidence="11">CHS0354</strain>
    </source>
</reference>
<dbReference type="FunFam" id="1.10.10.10:FF:000397">
    <property type="entry name" value="Vacuolar-sorting protein SNF8"/>
    <property type="match status" value="1"/>
</dbReference>
<accession>A0AAE0RW35</accession>
<comment type="subcellular location">
    <subcellularLocation>
        <location evidence="2">Cytoplasm</location>
    </subcellularLocation>
    <subcellularLocation>
        <location evidence="1">Endosome membrane</location>
        <topology evidence="1">Peripheral membrane protein</topology>
    </subcellularLocation>
</comment>
<keyword evidence="9" id="KW-0472">Membrane</keyword>
<keyword evidence="5 10" id="KW-0813">Transport</keyword>
<dbReference type="InterPro" id="IPR040608">
    <property type="entry name" value="Snf8/Vps36"/>
</dbReference>
<dbReference type="AlphaFoldDB" id="A0AAE0RW35"/>
<dbReference type="PIRSF" id="PIRSF017215">
    <property type="entry name" value="ESCRT2_Vps22"/>
    <property type="match status" value="1"/>
</dbReference>
<evidence type="ECO:0000256" key="5">
    <source>
        <dbReference type="ARBA" id="ARBA00022448"/>
    </source>
</evidence>
<reference evidence="11" key="2">
    <citation type="journal article" date="2021" name="Genome Biol. Evol.">
        <title>Developing a high-quality reference genome for a parasitic bivalve with doubly uniparental inheritance (Bivalvia: Unionida).</title>
        <authorList>
            <person name="Smith C.H."/>
        </authorList>
    </citation>
    <scope>NUCLEOTIDE SEQUENCE</scope>
    <source>
        <strain evidence="11">CHS0354</strain>
        <tissue evidence="11">Mantle</tissue>
    </source>
</reference>
<keyword evidence="6" id="KW-0963">Cytoplasm</keyword>
<dbReference type="Gene3D" id="6.10.140.180">
    <property type="match status" value="1"/>
</dbReference>
<comment type="caution">
    <text evidence="11">The sequence shown here is derived from an EMBL/GenBank/DDBJ whole genome shotgun (WGS) entry which is preliminary data.</text>
</comment>
<evidence type="ECO:0000256" key="2">
    <source>
        <dbReference type="ARBA" id="ARBA00004496"/>
    </source>
</evidence>
<comment type="function">
    <text evidence="10">Component of the endosomal sorting complex required for transport II (ESCRT-II), which is required for multivesicular body (MVB) formation and sorting of endosomal cargo proteins into MVBs.</text>
</comment>
<dbReference type="InterPro" id="IPR016689">
    <property type="entry name" value="ESCRT-2_cplx_Snf8"/>
</dbReference>
<keyword evidence="12" id="KW-1185">Reference proteome</keyword>
<comment type="subunit">
    <text evidence="10">Component of the endosomal sorting complex required for transport II (ESCRT-II).</text>
</comment>
<dbReference type="PANTHER" id="PTHR12806:SF0">
    <property type="entry name" value="VACUOLAR-SORTING PROTEIN SNF8"/>
    <property type="match status" value="1"/>
</dbReference>
<protein>
    <recommendedName>
        <fullName evidence="4 10">Vacuolar-sorting protein SNF8</fullName>
    </recommendedName>
</protein>
<evidence type="ECO:0000256" key="10">
    <source>
        <dbReference type="PIRNR" id="PIRNR017215"/>
    </source>
</evidence>
<organism evidence="11 12">
    <name type="scientific">Potamilus streckersoni</name>
    <dbReference type="NCBI Taxonomy" id="2493646"/>
    <lineage>
        <taxon>Eukaryota</taxon>
        <taxon>Metazoa</taxon>
        <taxon>Spiralia</taxon>
        <taxon>Lophotrochozoa</taxon>
        <taxon>Mollusca</taxon>
        <taxon>Bivalvia</taxon>
        <taxon>Autobranchia</taxon>
        <taxon>Heteroconchia</taxon>
        <taxon>Palaeoheterodonta</taxon>
        <taxon>Unionida</taxon>
        <taxon>Unionoidea</taxon>
        <taxon>Unionidae</taxon>
        <taxon>Ambleminae</taxon>
        <taxon>Lampsilini</taxon>
        <taxon>Potamilus</taxon>
    </lineage>
</organism>
<dbReference type="Gene3D" id="1.10.10.10">
    <property type="entry name" value="Winged helix-like DNA-binding domain superfamily/Winged helix DNA-binding domain"/>
    <property type="match status" value="2"/>
</dbReference>
<name>A0AAE0RW35_9BIVA</name>
<evidence type="ECO:0000313" key="11">
    <source>
        <dbReference type="EMBL" id="KAK3580595.1"/>
    </source>
</evidence>
<dbReference type="GO" id="GO:0043328">
    <property type="term" value="P:protein transport to vacuole involved in ubiquitin-dependent protein catabolic process via the multivesicular body sorting pathway"/>
    <property type="evidence" value="ECO:0007669"/>
    <property type="project" value="TreeGrafter"/>
</dbReference>
<dbReference type="InterPro" id="IPR036388">
    <property type="entry name" value="WH-like_DNA-bd_sf"/>
</dbReference>
<dbReference type="Pfam" id="PF04157">
    <property type="entry name" value="EAP30"/>
    <property type="match status" value="1"/>
</dbReference>
<dbReference type="PANTHER" id="PTHR12806">
    <property type="entry name" value="EAP30 SUBUNIT OF ELL COMPLEX"/>
    <property type="match status" value="1"/>
</dbReference>
<dbReference type="EMBL" id="JAEAOA010000217">
    <property type="protein sequence ID" value="KAK3580595.1"/>
    <property type="molecule type" value="Genomic_DNA"/>
</dbReference>
<sequence>MHRRGAGIAAIKNKNLAQARYKDKGTEIAEGQVAQMAKQMETFKVHLENFASQHKEEIRKNSEFRVQFQEMCASIGVDPLASSKGFWAEMLGVGDFYYELGVQIVEVCLATSHRNGGLIGIEELRDRVVKSRGKKSQDISIDDLLRAIKKLKVLGNGFSVITCGRSYMVQSVPGELSMDHTSVIQQAQNTAYVTVSQIKKTLNWETERIHRALDYLVKEALVWTDDQSSETQYWFPSLFAGAMNASS</sequence>
<comment type="similarity">
    <text evidence="3 10">Belongs to the SNF8 family.</text>
</comment>
<evidence type="ECO:0000256" key="1">
    <source>
        <dbReference type="ARBA" id="ARBA00004481"/>
    </source>
</evidence>
<evidence type="ECO:0000256" key="8">
    <source>
        <dbReference type="ARBA" id="ARBA00022927"/>
    </source>
</evidence>
<evidence type="ECO:0000256" key="3">
    <source>
        <dbReference type="ARBA" id="ARBA00009834"/>
    </source>
</evidence>